<name>A0A428MK02_9BACT</name>
<feature type="region of interest" description="Disordered" evidence="1">
    <location>
        <begin position="1"/>
        <end position="21"/>
    </location>
</feature>
<dbReference type="InterPro" id="IPR036520">
    <property type="entry name" value="UPF0759_sf"/>
</dbReference>
<proteinExistence type="predicted"/>
<evidence type="ECO:0000256" key="1">
    <source>
        <dbReference type="SAM" id="MobiDB-lite"/>
    </source>
</evidence>
<keyword evidence="3" id="KW-1185">Reference proteome</keyword>
<gene>
    <name evidence="2" type="ORF">EDE15_2720</name>
</gene>
<dbReference type="PANTHER" id="PTHR30348:SF14">
    <property type="entry name" value="BLR8050 PROTEIN"/>
    <property type="match status" value="1"/>
</dbReference>
<dbReference type="Gene3D" id="3.20.20.410">
    <property type="entry name" value="Protein of unknown function UPF0759"/>
    <property type="match status" value="1"/>
</dbReference>
<organism evidence="2 3">
    <name type="scientific">Edaphobacter aggregans</name>
    <dbReference type="NCBI Taxonomy" id="570835"/>
    <lineage>
        <taxon>Bacteria</taxon>
        <taxon>Pseudomonadati</taxon>
        <taxon>Acidobacteriota</taxon>
        <taxon>Terriglobia</taxon>
        <taxon>Terriglobales</taxon>
        <taxon>Acidobacteriaceae</taxon>
        <taxon>Edaphobacter</taxon>
    </lineage>
</organism>
<dbReference type="SUPFAM" id="SSF117396">
    <property type="entry name" value="TM1631-like"/>
    <property type="match status" value="1"/>
</dbReference>
<sequence length="249" mass="28122">MRKEASNRTAPMKRPRIGTAGWSIPSHHAAIFPGSGTHLERYSRAFNCVEVNSSFYRSHRLSTWARWADSVPEDFHFAAKAPKAITHEAKLNCTIEQLQAFLQEANTLGQKLGPILFQLPPSFSFDEPRAKTFFIMLRDLYSAYVVLEPRHPTWFTQEVDQLLRNYEIARVAADPAITPEAGEPGGNKRLIYYRLHGSPHTYYSAYSETYLANLAAAIHNHIDADVWCIFDNTAAGAAIEDAQTLQRLL</sequence>
<protein>
    <submittedName>
        <fullName evidence="2">Uncharacterized protein YecE (DUF72 family)</fullName>
    </submittedName>
</protein>
<dbReference type="PANTHER" id="PTHR30348">
    <property type="entry name" value="UNCHARACTERIZED PROTEIN YECE"/>
    <property type="match status" value="1"/>
</dbReference>
<dbReference type="InterPro" id="IPR002763">
    <property type="entry name" value="DUF72"/>
</dbReference>
<accession>A0A428MK02</accession>
<reference evidence="2 3" key="1">
    <citation type="submission" date="2018-12" db="EMBL/GenBank/DDBJ databases">
        <title>Sequencing of bacterial isolates from soil warming experiment in Harvard Forest, Massachusetts, USA.</title>
        <authorList>
            <person name="Deangelis K."/>
        </authorList>
    </citation>
    <scope>NUCLEOTIDE SEQUENCE [LARGE SCALE GENOMIC DNA]</scope>
    <source>
        <strain evidence="2 3">EB153</strain>
    </source>
</reference>
<comment type="caution">
    <text evidence="2">The sequence shown here is derived from an EMBL/GenBank/DDBJ whole genome shotgun (WGS) entry which is preliminary data.</text>
</comment>
<dbReference type="AlphaFoldDB" id="A0A428MK02"/>
<evidence type="ECO:0000313" key="3">
    <source>
        <dbReference type="Proteomes" id="UP000269669"/>
    </source>
</evidence>
<dbReference type="Pfam" id="PF01904">
    <property type="entry name" value="DUF72"/>
    <property type="match status" value="1"/>
</dbReference>
<evidence type="ECO:0000313" key="2">
    <source>
        <dbReference type="EMBL" id="RSL17190.1"/>
    </source>
</evidence>
<dbReference type="EMBL" id="RSDW01000001">
    <property type="protein sequence ID" value="RSL17190.1"/>
    <property type="molecule type" value="Genomic_DNA"/>
</dbReference>
<dbReference type="Proteomes" id="UP000269669">
    <property type="component" value="Unassembled WGS sequence"/>
</dbReference>